<reference evidence="2 3" key="1">
    <citation type="submission" date="2018-12" db="EMBL/GenBank/DDBJ databases">
        <title>Pseudomonas aeruginosa Diversity Panel.</title>
        <authorList>
            <person name="Snesrud E."/>
            <person name="Mcgann P."/>
        </authorList>
    </citation>
    <scope>NUCLEOTIDE SEQUENCE [LARGE SCALE GENOMIC DNA]</scope>
    <source>
        <strain evidence="2 3">MRSN6241</strain>
    </source>
</reference>
<dbReference type="InterPro" id="IPR043519">
    <property type="entry name" value="NT_sf"/>
</dbReference>
<dbReference type="InterPro" id="IPR002934">
    <property type="entry name" value="Polymerase_NTP_transf_dom"/>
</dbReference>
<organism evidence="2 3">
    <name type="scientific">Pseudomonas aeruginosa</name>
    <dbReference type="NCBI Taxonomy" id="287"/>
    <lineage>
        <taxon>Bacteria</taxon>
        <taxon>Pseudomonadati</taxon>
        <taxon>Pseudomonadota</taxon>
        <taxon>Gammaproteobacteria</taxon>
        <taxon>Pseudomonadales</taxon>
        <taxon>Pseudomonadaceae</taxon>
        <taxon>Pseudomonas</taxon>
    </lineage>
</organism>
<protein>
    <submittedName>
        <fullName evidence="2">Nucleotidyltransferase domain-containing protein</fullName>
    </submittedName>
</protein>
<proteinExistence type="predicted"/>
<dbReference type="PROSITE" id="PS50152">
    <property type="entry name" value="25A_SYNTH_3"/>
    <property type="match status" value="1"/>
</dbReference>
<sequence>MDMPDGFIPLPPRVEPQAVFRPLLDDLRRTLARPPFERALHSVYLYGSVARGEAIAGRSDLDLTLVLRDPPSSELAAQLETARLTLQARHPEVSKIDFDIGHLAEARDPANRHSWGYWLKHRCRCLWGEDLAAGLAPSRPSKAIALALNGDYAQVLEDYAGRLDASRPAEESRRLQREASKKLIRSSDVLRGETETAWPETLEHYLALFHARHPEQAPALEYFKAVLDGQAADPAEFAERLRAFGAWMQDQERTPPPAGRTAPG</sequence>
<evidence type="ECO:0000259" key="1">
    <source>
        <dbReference type="Pfam" id="PF01909"/>
    </source>
</evidence>
<dbReference type="Pfam" id="PF01909">
    <property type="entry name" value="NTP_transf_2"/>
    <property type="match status" value="1"/>
</dbReference>
<dbReference type="RefSeq" id="WP_003157271.1">
    <property type="nucleotide sequence ID" value="NZ_LFXS01000022.1"/>
</dbReference>
<dbReference type="Gene3D" id="3.30.460.10">
    <property type="entry name" value="Beta Polymerase, domain 2"/>
    <property type="match status" value="1"/>
</dbReference>
<evidence type="ECO:0000313" key="2">
    <source>
        <dbReference type="EMBL" id="RTS49390.1"/>
    </source>
</evidence>
<comment type="caution">
    <text evidence="2">The sequence shown here is derived from an EMBL/GenBank/DDBJ whole genome shotgun (WGS) entry which is preliminary data.</text>
</comment>
<dbReference type="Proteomes" id="UP000276985">
    <property type="component" value="Unassembled WGS sequence"/>
</dbReference>
<gene>
    <name evidence="2" type="ORF">DY940_06840</name>
</gene>
<dbReference type="AlphaFoldDB" id="A0ABD7K7Q2"/>
<evidence type="ECO:0000313" key="3">
    <source>
        <dbReference type="Proteomes" id="UP000276985"/>
    </source>
</evidence>
<name>A0ABD7K7Q2_PSEAI</name>
<accession>A0ABD7K7Q2</accession>
<dbReference type="EMBL" id="RXTL01000010">
    <property type="protein sequence ID" value="RTS49390.1"/>
    <property type="molecule type" value="Genomic_DNA"/>
</dbReference>
<dbReference type="SUPFAM" id="SSF81301">
    <property type="entry name" value="Nucleotidyltransferase"/>
    <property type="match status" value="1"/>
</dbReference>
<dbReference type="CDD" id="cd05403">
    <property type="entry name" value="NT_KNTase_like"/>
    <property type="match status" value="1"/>
</dbReference>
<feature type="domain" description="Polymerase nucleotidyl transferase" evidence="1">
    <location>
        <begin position="42"/>
        <end position="84"/>
    </location>
</feature>